<name>A0A2A5Q9R7_PRORE</name>
<dbReference type="EMBL" id="JAHWLI010000020">
    <property type="protein sequence ID" value="MBW3116493.1"/>
    <property type="molecule type" value="Genomic_DNA"/>
</dbReference>
<dbReference type="EMBL" id="NOWC01000012">
    <property type="protein sequence ID" value="OZS74394.1"/>
    <property type="molecule type" value="Genomic_DNA"/>
</dbReference>
<evidence type="ECO:0000313" key="4">
    <source>
        <dbReference type="EMBL" id="OZS74394.1"/>
    </source>
</evidence>
<dbReference type="Proteomes" id="UP001155882">
    <property type="component" value="Unassembled WGS sequence"/>
</dbReference>
<evidence type="ECO:0000313" key="2">
    <source>
        <dbReference type="EMBL" id="MBW3116493.1"/>
    </source>
</evidence>
<accession>A0A2A5Q9R7</accession>
<evidence type="ECO:0000313" key="5">
    <source>
        <dbReference type="EMBL" id="QWQ22068.1"/>
    </source>
</evidence>
<dbReference type="Proteomes" id="UP001159001">
    <property type="component" value="Unassembled WGS sequence"/>
</dbReference>
<reference evidence="3" key="5">
    <citation type="submission" date="2022-10" db="EMBL/GenBank/DDBJ databases">
        <title>Bacterial isolates recovered from the One Health project in Brazil.</title>
        <authorList>
            <person name="Valiatti T.B."/>
            <person name="Santos F."/>
            <person name="Cayo R."/>
            <person name="Gales A.C."/>
        </authorList>
    </citation>
    <scope>NUCLEOTIDE SEQUENCE</scope>
    <source>
        <strain evidence="3">PVR188</strain>
    </source>
</reference>
<dbReference type="Proteomes" id="UP000216001">
    <property type="component" value="Unassembled WGS sequence"/>
</dbReference>
<dbReference type="GeneID" id="92274257"/>
<protein>
    <submittedName>
        <fullName evidence="4">XRE family transcriptional regulator</fullName>
    </submittedName>
</protein>
<reference evidence="1" key="2">
    <citation type="submission" date="2020-05" db="EMBL/GenBank/DDBJ databases">
        <authorList>
            <person name="Delgado-Blas J."/>
        </authorList>
    </citation>
    <scope>NUCLEOTIDE SEQUENCE</scope>
    <source>
        <strain evidence="1">BB1453</strain>
    </source>
</reference>
<reference evidence="2" key="4">
    <citation type="submission" date="2021-07" db="EMBL/GenBank/DDBJ databases">
        <authorList>
            <person name="Stanton E."/>
        </authorList>
    </citation>
    <scope>NUCLEOTIDE SEQUENCE</scope>
    <source>
        <strain evidence="2">2021EL-01139</strain>
    </source>
</reference>
<dbReference type="EMBL" id="JAOWIN010000006">
    <property type="protein sequence ID" value="MDI9092872.1"/>
    <property type="molecule type" value="Genomic_DNA"/>
</dbReference>
<evidence type="ECO:0000313" key="1">
    <source>
        <dbReference type="EMBL" id="CAB5700521.1"/>
    </source>
</evidence>
<dbReference type="EMBL" id="CP076405">
    <property type="protein sequence ID" value="QWQ22068.1"/>
    <property type="molecule type" value="Genomic_DNA"/>
</dbReference>
<dbReference type="EMBL" id="CAHPSF010000006">
    <property type="protein sequence ID" value="CAB5700521.1"/>
    <property type="molecule type" value="Genomic_DNA"/>
</dbReference>
<proteinExistence type="predicted"/>
<organism evidence="4 6">
    <name type="scientific">Providencia rettgeri</name>
    <dbReference type="NCBI Taxonomy" id="587"/>
    <lineage>
        <taxon>Bacteria</taxon>
        <taxon>Pseudomonadati</taxon>
        <taxon>Pseudomonadota</taxon>
        <taxon>Gammaproteobacteria</taxon>
        <taxon>Enterobacterales</taxon>
        <taxon>Morganellaceae</taxon>
        <taxon>Providencia</taxon>
    </lineage>
</organism>
<dbReference type="RefSeq" id="WP_004264971.1">
    <property type="nucleotide sequence ID" value="NZ_ABDWLN020000014.1"/>
</dbReference>
<reference evidence="5" key="3">
    <citation type="submission" date="2021-06" db="EMBL/GenBank/DDBJ databases">
        <title>Emergence of genetically related NDM-1-producing Providencia rettgeri strains in Argentina.</title>
        <authorList>
            <person name="Pasteran F."/>
            <person name="Meo A."/>
            <person name="Gomez S."/>
            <person name="Derdoy L."/>
            <person name="Albronoz E."/>
            <person name="Faccone D."/>
            <person name="Guerriero L."/>
            <person name="Archuby D."/>
            <person name="Tarzia A."/>
            <person name="Lopez M."/>
            <person name="Corso A."/>
        </authorList>
    </citation>
    <scope>NUCLEOTIDE SEQUENCE</scope>
    <source>
        <strain evidence="5">PreM15628</strain>
    </source>
</reference>
<evidence type="ECO:0000313" key="3">
    <source>
        <dbReference type="EMBL" id="MDI9092872.1"/>
    </source>
</evidence>
<dbReference type="Proteomes" id="UP000834611">
    <property type="component" value="Unassembled WGS sequence"/>
</dbReference>
<reference evidence="4 6" key="1">
    <citation type="submission" date="2017-07" db="EMBL/GenBank/DDBJ databases">
        <title>blaIMP-27 on transferable plasmids in Proteus mirabilis and Providencia rettgeri.</title>
        <authorList>
            <person name="Potter R."/>
        </authorList>
    </citation>
    <scope>NUCLEOTIDE SEQUENCE [LARGE SCALE GENOMIC DNA]</scope>
    <source>
        <strain evidence="4 6">PR1</strain>
    </source>
</reference>
<dbReference type="Proteomes" id="UP000682358">
    <property type="component" value="Chromosome"/>
</dbReference>
<evidence type="ECO:0000313" key="6">
    <source>
        <dbReference type="Proteomes" id="UP000216001"/>
    </source>
</evidence>
<sequence length="149" mass="17034">MAIIRRLVQDGSFEEFYPTTMTFNAAKRNYFLGHSKDKTYVVYAMADNGKIEPNAPAQKGKLRSYLGNIQAFYDTVDNKQYLYGYNLSEKIVELYEIDDKAGIKLLYVDEFTVGSTIQSATLFIANGLIHIFSQAEKDKSWKTHSYSII</sequence>
<dbReference type="AlphaFoldDB" id="A0A2A5Q9R7"/>
<gene>
    <name evidence="4" type="ORF">CHI95_11465</name>
    <name evidence="1" type="ORF">GHA_02613</name>
    <name evidence="5" type="ORF">KOF27_07010</name>
    <name evidence="2" type="ORF">KYI77_08495</name>
    <name evidence="3" type="ORF">OGX73_09620</name>
</gene>